<feature type="binding site" evidence="5">
    <location>
        <begin position="24"/>
        <end position="31"/>
    </location>
    <ligand>
        <name>ATP</name>
        <dbReference type="ChEBI" id="CHEBI:30616"/>
    </ligand>
</feature>
<dbReference type="SUPFAM" id="SSF52540">
    <property type="entry name" value="P-loop containing nucleoside triphosphate hydrolases"/>
    <property type="match status" value="1"/>
</dbReference>
<evidence type="ECO:0000313" key="7">
    <source>
        <dbReference type="EMBL" id="NMU86143.1"/>
    </source>
</evidence>
<evidence type="ECO:0000256" key="4">
    <source>
        <dbReference type="ARBA" id="ARBA00022840"/>
    </source>
</evidence>
<organism evidence="7 8">
    <name type="scientific">Vibrio parahaemolyticus</name>
    <dbReference type="NCBI Taxonomy" id="670"/>
    <lineage>
        <taxon>Bacteria</taxon>
        <taxon>Pseudomonadati</taxon>
        <taxon>Pseudomonadota</taxon>
        <taxon>Gammaproteobacteria</taxon>
        <taxon>Vibrionales</taxon>
        <taxon>Vibrionaceae</taxon>
        <taxon>Vibrio</taxon>
    </lineage>
</organism>
<dbReference type="EMBL" id="JABCLB010002390">
    <property type="protein sequence ID" value="NMU86143.1"/>
    <property type="molecule type" value="Genomic_DNA"/>
</dbReference>
<dbReference type="Gene3D" id="3.40.50.300">
    <property type="entry name" value="P-loop containing nucleotide triphosphate hydrolases"/>
    <property type="match status" value="1"/>
</dbReference>
<dbReference type="GO" id="GO:0003677">
    <property type="term" value="F:DNA binding"/>
    <property type="evidence" value="ECO:0007669"/>
    <property type="project" value="InterPro"/>
</dbReference>
<evidence type="ECO:0000256" key="2">
    <source>
        <dbReference type="ARBA" id="ARBA00022801"/>
    </source>
</evidence>
<dbReference type="GO" id="GO:0005524">
    <property type="term" value="F:ATP binding"/>
    <property type="evidence" value="ECO:0007669"/>
    <property type="project" value="UniProtKB-UniRule"/>
</dbReference>
<dbReference type="Proteomes" id="UP000518904">
    <property type="component" value="Unassembled WGS sequence"/>
</dbReference>
<name>A0A7Y0SMD4_VIBPH</name>
<reference evidence="7 8" key="1">
    <citation type="submission" date="2020-04" db="EMBL/GenBank/DDBJ databases">
        <title>Whole-genome sequencing of Vibrio spp. from China reveals different genetic environments of blaCTX-M-14 among diverse lineages.</title>
        <authorList>
            <person name="Zheng Z."/>
            <person name="Ye L."/>
            <person name="Chen S."/>
        </authorList>
    </citation>
    <scope>NUCLEOTIDE SEQUENCE [LARGE SCALE GENOMIC DNA]</scope>
    <source>
        <strain evidence="7 8">Vb0551</strain>
    </source>
</reference>
<dbReference type="PANTHER" id="PTHR11070">
    <property type="entry name" value="UVRD / RECB / PCRA DNA HELICASE FAMILY MEMBER"/>
    <property type="match status" value="1"/>
</dbReference>
<dbReference type="InterPro" id="IPR014016">
    <property type="entry name" value="UvrD-like_ATP-bd"/>
</dbReference>
<keyword evidence="3 5" id="KW-0347">Helicase</keyword>
<evidence type="ECO:0000256" key="3">
    <source>
        <dbReference type="ARBA" id="ARBA00022806"/>
    </source>
</evidence>
<evidence type="ECO:0000313" key="8">
    <source>
        <dbReference type="Proteomes" id="UP000518904"/>
    </source>
</evidence>
<dbReference type="GO" id="GO:0003678">
    <property type="term" value="F:DNA helicase activity"/>
    <property type="evidence" value="ECO:0007669"/>
    <property type="project" value="InterPro"/>
</dbReference>
<evidence type="ECO:0000256" key="1">
    <source>
        <dbReference type="ARBA" id="ARBA00022741"/>
    </source>
</evidence>
<sequence>MFEFTEEQQAYIESDINRHVFLEACPGSGKTEVVAAKVATEAKRWRKYPGGMAVLSFANSATDELKNRVTKYLPIGRSLFPHFLGTFDSFIYKNIVNPLATQLTGFSGQAGDCTIRIIEGTSTLGFRTRWGIARRGNIHAHHYSMDLKKGGYIFDTGDSIKDRELNAVTLESWQERDLKETKNRMLAAGYATYRDIEYLALKALTEEKFEKFVQLFAKKYPLIIVDECQDLSFEQLMILQCLSDVGIKLHFVGDLHQAIYGFRDVDPEEISKFVGNNDFVSLELTSNFRSCQNIINLCEKLTGRRDIIGQVTWLEPKCFIAQYDSCPTELISTFEKLCNGYKNNTIISRGHSILQKFQTSASKLNNVQKLALAIKLFDPDDMDALEKSMTLLSEFIRHHLQECIKPNSFNCPQSIDSNLAWRRFLCSSLKYFTNNNLKQMTGSWSNWVRSAKTLVRNLSSQKFIIQEIAQVISPLNNVNLASPSGQAGNQVDTFLGQTTKTTTLHRKTTIHGAKGETHDVTMLISTARAGGQPGSHWRSWIDSQSSEAARFAYVASSRPKHCLIWAVKTLNDADKTRLKDMGFHLL</sequence>
<keyword evidence="2 5" id="KW-0378">Hydrolase</keyword>
<protein>
    <submittedName>
        <fullName evidence="7">ATP-dependent helicase</fullName>
    </submittedName>
</protein>
<gene>
    <name evidence="7" type="ORF">HKB16_25160</name>
</gene>
<accession>A0A7Y0SMD4</accession>
<dbReference type="RefSeq" id="WP_025789567.1">
    <property type="nucleotide sequence ID" value="NZ_CAJDZF010000006.1"/>
</dbReference>
<comment type="caution">
    <text evidence="7">The sequence shown here is derived from an EMBL/GenBank/DDBJ whole genome shotgun (WGS) entry which is preliminary data.</text>
</comment>
<dbReference type="GO" id="GO:0016787">
    <property type="term" value="F:hydrolase activity"/>
    <property type="evidence" value="ECO:0007669"/>
    <property type="project" value="UniProtKB-UniRule"/>
</dbReference>
<proteinExistence type="predicted"/>
<keyword evidence="1 5" id="KW-0547">Nucleotide-binding</keyword>
<evidence type="ECO:0000259" key="6">
    <source>
        <dbReference type="PROSITE" id="PS51198"/>
    </source>
</evidence>
<keyword evidence="4 5" id="KW-0067">ATP-binding</keyword>
<dbReference type="InterPro" id="IPR000212">
    <property type="entry name" value="DNA_helicase_UvrD/REP"/>
</dbReference>
<feature type="domain" description="UvrD-like helicase ATP-binding" evidence="6">
    <location>
        <begin position="3"/>
        <end position="291"/>
    </location>
</feature>
<evidence type="ECO:0000256" key="5">
    <source>
        <dbReference type="PROSITE-ProRule" id="PRU00560"/>
    </source>
</evidence>
<dbReference type="PROSITE" id="PS51198">
    <property type="entry name" value="UVRD_HELICASE_ATP_BIND"/>
    <property type="match status" value="1"/>
</dbReference>
<dbReference type="InterPro" id="IPR027417">
    <property type="entry name" value="P-loop_NTPase"/>
</dbReference>
<dbReference type="AlphaFoldDB" id="A0A7Y0SMD4"/>
<dbReference type="Pfam" id="PF00580">
    <property type="entry name" value="UvrD-helicase"/>
    <property type="match status" value="1"/>
</dbReference>